<dbReference type="AlphaFoldDB" id="A0A7Y6DZP1"/>
<feature type="domain" description="SHOCT" evidence="7">
    <location>
        <begin position="87"/>
        <end position="113"/>
    </location>
</feature>
<dbReference type="Proteomes" id="UP000565724">
    <property type="component" value="Unassembled WGS sequence"/>
</dbReference>
<sequence length="116" mass="12453">MLELFLFIIWFWLLIAIFGDLFRDPDTGGGVKALWVVLLVILPFLGILLYLIVRGKGMGARQAAQLQAAQSAFDDRIRSATGSSATDQIAQAKALLDSGAIDQAEFAKLKAAALGS</sequence>
<evidence type="ECO:0000256" key="4">
    <source>
        <dbReference type="ARBA" id="ARBA00022989"/>
    </source>
</evidence>
<dbReference type="InterPro" id="IPR018649">
    <property type="entry name" value="SHOCT"/>
</dbReference>
<protein>
    <submittedName>
        <fullName evidence="9">SHOCT domain-containing protein</fullName>
    </submittedName>
</protein>
<dbReference type="Pfam" id="PF13396">
    <property type="entry name" value="PLDc_N"/>
    <property type="match status" value="1"/>
</dbReference>
<keyword evidence="3 6" id="KW-0812">Transmembrane</keyword>
<evidence type="ECO:0000256" key="1">
    <source>
        <dbReference type="ARBA" id="ARBA00004651"/>
    </source>
</evidence>
<comment type="subcellular location">
    <subcellularLocation>
        <location evidence="1">Cell membrane</location>
        <topology evidence="1">Multi-pass membrane protein</topology>
    </subcellularLocation>
</comment>
<name>A0A7Y6DZP1_9CELL</name>
<evidence type="ECO:0000313" key="10">
    <source>
        <dbReference type="Proteomes" id="UP000565724"/>
    </source>
</evidence>
<evidence type="ECO:0000313" key="9">
    <source>
        <dbReference type="EMBL" id="NUU19690.1"/>
    </source>
</evidence>
<dbReference type="InterPro" id="IPR027379">
    <property type="entry name" value="CLS_N"/>
</dbReference>
<accession>A0A7Y6DZP1</accession>
<dbReference type="Pfam" id="PF09851">
    <property type="entry name" value="SHOCT"/>
    <property type="match status" value="1"/>
</dbReference>
<evidence type="ECO:0000259" key="8">
    <source>
        <dbReference type="Pfam" id="PF13396"/>
    </source>
</evidence>
<evidence type="ECO:0000256" key="5">
    <source>
        <dbReference type="ARBA" id="ARBA00023136"/>
    </source>
</evidence>
<proteinExistence type="predicted"/>
<keyword evidence="10" id="KW-1185">Reference proteome</keyword>
<keyword evidence="4 6" id="KW-1133">Transmembrane helix</keyword>
<organism evidence="9 10">
    <name type="scientific">Cellulomonas humilata</name>
    <dbReference type="NCBI Taxonomy" id="144055"/>
    <lineage>
        <taxon>Bacteria</taxon>
        <taxon>Bacillati</taxon>
        <taxon>Actinomycetota</taxon>
        <taxon>Actinomycetes</taxon>
        <taxon>Micrococcales</taxon>
        <taxon>Cellulomonadaceae</taxon>
        <taxon>Cellulomonas</taxon>
    </lineage>
</organism>
<gene>
    <name evidence="9" type="ORF">HP550_20810</name>
</gene>
<keyword evidence="2" id="KW-1003">Cell membrane</keyword>
<evidence type="ECO:0000256" key="6">
    <source>
        <dbReference type="SAM" id="Phobius"/>
    </source>
</evidence>
<evidence type="ECO:0000259" key="7">
    <source>
        <dbReference type="Pfam" id="PF09851"/>
    </source>
</evidence>
<dbReference type="EMBL" id="JABMCI010000071">
    <property type="protein sequence ID" value="NUU19690.1"/>
    <property type="molecule type" value="Genomic_DNA"/>
</dbReference>
<feature type="transmembrane region" description="Helical" evidence="6">
    <location>
        <begin position="33"/>
        <end position="53"/>
    </location>
</feature>
<dbReference type="GO" id="GO:0005886">
    <property type="term" value="C:plasma membrane"/>
    <property type="evidence" value="ECO:0007669"/>
    <property type="project" value="UniProtKB-SubCell"/>
</dbReference>
<reference evidence="9 10" key="1">
    <citation type="submission" date="2020-05" db="EMBL/GenBank/DDBJ databases">
        <title>Genome Sequencing of Type Strains.</title>
        <authorList>
            <person name="Lemaire J.F."/>
            <person name="Inderbitzin P."/>
            <person name="Gregorio O.A."/>
            <person name="Collins S.B."/>
            <person name="Wespe N."/>
            <person name="Knight-Connoni V."/>
        </authorList>
    </citation>
    <scope>NUCLEOTIDE SEQUENCE [LARGE SCALE GENOMIC DNA]</scope>
    <source>
        <strain evidence="9 10">ATCC 25174</strain>
    </source>
</reference>
<evidence type="ECO:0000256" key="3">
    <source>
        <dbReference type="ARBA" id="ARBA00022692"/>
    </source>
</evidence>
<evidence type="ECO:0000256" key="2">
    <source>
        <dbReference type="ARBA" id="ARBA00022475"/>
    </source>
</evidence>
<comment type="caution">
    <text evidence="9">The sequence shown here is derived from an EMBL/GenBank/DDBJ whole genome shotgun (WGS) entry which is preliminary data.</text>
</comment>
<keyword evidence="5 6" id="KW-0472">Membrane</keyword>
<feature type="domain" description="Cardiolipin synthase N-terminal" evidence="8">
    <location>
        <begin position="8"/>
        <end position="54"/>
    </location>
</feature>